<accession>A0ACC2WXN9</accession>
<comment type="caution">
    <text evidence="1">The sequence shown here is derived from an EMBL/GenBank/DDBJ whole genome shotgun (WGS) entry which is preliminary data.</text>
</comment>
<name>A0ACC2WXN9_9TREE</name>
<evidence type="ECO:0000313" key="1">
    <source>
        <dbReference type="EMBL" id="KAJ9115571.1"/>
    </source>
</evidence>
<organism evidence="1 2">
    <name type="scientific">Naganishia adeliensis</name>
    <dbReference type="NCBI Taxonomy" id="92952"/>
    <lineage>
        <taxon>Eukaryota</taxon>
        <taxon>Fungi</taxon>
        <taxon>Dikarya</taxon>
        <taxon>Basidiomycota</taxon>
        <taxon>Agaricomycotina</taxon>
        <taxon>Tremellomycetes</taxon>
        <taxon>Filobasidiales</taxon>
        <taxon>Filobasidiaceae</taxon>
        <taxon>Naganishia</taxon>
    </lineage>
</organism>
<sequence>MAAAVCAPILGIEGGQTGQDWKFALAYDKLHELNSDMNKILAPRLPMVILAALTDFYTYRLAGRVLGNGYREAALFLSLTNLFHAHALTRTLTTSAETCLTVMALYYWPLPLTEEASRWITKRSRKDLNSDSSATVPDDNKASGISSAGSNRIDDQDEDNLALSLALSAVAFVLRPTNIVLWSFLGLELCVRSWRASHSTSNIIRLVGKAVVIGTLVISASVMTDFYITGKLYFPFLTFLTYNIVFGISNFYGSSAWHYHVTQSIPILLTTVIPFFVPPFLSAVGSSSKQQHPPSGKSATLRNMRLQLLTKALIFTLCIWSCIGHKEWRFLHPLLPILLLYPAQYLVDRYQPPEGGLWTSRTTCAQTFLRINRSPFLYLLLSPVLPYLYLSAFHGRAQVDVTSWLRKETVNQPDMDVLFVMPCHSTPWMSYIHLDTSVKEDNWHFLTCEPILEYPRRTSREDGGGQILCGRLV</sequence>
<dbReference type="Proteomes" id="UP001230649">
    <property type="component" value="Unassembled WGS sequence"/>
</dbReference>
<dbReference type="EMBL" id="JASBWS010000005">
    <property type="protein sequence ID" value="KAJ9115571.1"/>
    <property type="molecule type" value="Genomic_DNA"/>
</dbReference>
<proteinExistence type="predicted"/>
<gene>
    <name evidence="1" type="ORF">QFC20_000896</name>
</gene>
<reference evidence="1" key="1">
    <citation type="submission" date="2023-04" db="EMBL/GenBank/DDBJ databases">
        <title>Draft Genome sequencing of Naganishia species isolated from polar environments using Oxford Nanopore Technology.</title>
        <authorList>
            <person name="Leo P."/>
            <person name="Venkateswaran K."/>
        </authorList>
    </citation>
    <scope>NUCLEOTIDE SEQUENCE</scope>
    <source>
        <strain evidence="1">MNA-CCFEE 5262</strain>
    </source>
</reference>
<protein>
    <submittedName>
        <fullName evidence="1">Uncharacterized protein</fullName>
    </submittedName>
</protein>
<evidence type="ECO:0000313" key="2">
    <source>
        <dbReference type="Proteomes" id="UP001230649"/>
    </source>
</evidence>
<keyword evidence="2" id="KW-1185">Reference proteome</keyword>